<sequence length="577" mass="62427">MKATTKRWLTGAAALLVIAIGWGGWLMNAGEKKEASDYAYNGHGGTFKNTLAELDTPDPSVVYHDGYYYMTFTHNGADVMVMKSRTIDFKDAQRKTVWYPDVGTNYSAELWAPEIQYMQGKWYIYFAADDGRNENHRMFALQADTDDPMGSYTFKGQITDDTDKWAIDGLAAEIGGKLYFVWSGWEGDVNAQQNTYIAPMSDPLTISGPRVLLSEPDLDWEKAGGPPYINEGQSILHHNGQVHIVYSGAGSWTPYYALGMLTLAKDADPLDPASWTKREQPILSMDEAAGVFGPGHNSFTTSPDGTEQWIVYHATSGSGDGWSNRKARAQKLSWDEAGELMLGKPLSLETAIAVPSGTGVFKAKPEGATEASFDLIPARVNTNAPLLIHYRNETDGTLQGSVVANDGKPVAIELPPARTTGYVYADVALVAGMNDIRVTAGDAGAVIEAIELPRYEAEFAEIGPQGTADENAYASGGGIVKLASGEGVGARFANVLVPRTGEYELRVAAANPSGQPEKMTVRVEEGKSAKLEFPSGDRNAFTTQSVTLRLKAGANALILEDATAELRVDYIDLITMK</sequence>
<keyword evidence="4 5" id="KW-0326">Glycosidase</keyword>
<comment type="caution">
    <text evidence="7">The sequence shown here is derived from an EMBL/GenBank/DDBJ whole genome shotgun (WGS) entry which is preliminary data.</text>
</comment>
<dbReference type="SUPFAM" id="SSF49785">
    <property type="entry name" value="Galactose-binding domain-like"/>
    <property type="match status" value="1"/>
</dbReference>
<accession>A0ABV5KVD5</accession>
<evidence type="ECO:0000259" key="6">
    <source>
        <dbReference type="PROSITE" id="PS51175"/>
    </source>
</evidence>
<keyword evidence="2" id="KW-0732">Signal</keyword>
<dbReference type="Proteomes" id="UP001589747">
    <property type="component" value="Unassembled WGS sequence"/>
</dbReference>
<proteinExistence type="inferred from homology"/>
<dbReference type="InterPro" id="IPR023296">
    <property type="entry name" value="Glyco_hydro_beta-prop_sf"/>
</dbReference>
<dbReference type="PANTHER" id="PTHR43817:SF1">
    <property type="entry name" value="HYDROLASE, FAMILY 43, PUTATIVE (AFU_ORTHOLOGUE AFUA_3G01660)-RELATED"/>
    <property type="match status" value="1"/>
</dbReference>
<gene>
    <name evidence="7" type="ORF">ACFFSY_24885</name>
</gene>
<evidence type="ECO:0000313" key="7">
    <source>
        <dbReference type="EMBL" id="MFB9329184.1"/>
    </source>
</evidence>
<protein>
    <submittedName>
        <fullName evidence="7">Family 43 glycosylhydrolase</fullName>
    </submittedName>
</protein>
<dbReference type="PANTHER" id="PTHR43817">
    <property type="entry name" value="GLYCOSYL HYDROLASE"/>
    <property type="match status" value="1"/>
</dbReference>
<evidence type="ECO:0000313" key="8">
    <source>
        <dbReference type="Proteomes" id="UP001589747"/>
    </source>
</evidence>
<dbReference type="Gene3D" id="2.60.120.260">
    <property type="entry name" value="Galactose-binding domain-like"/>
    <property type="match status" value="1"/>
</dbReference>
<dbReference type="PROSITE" id="PS51175">
    <property type="entry name" value="CBM6"/>
    <property type="match status" value="1"/>
</dbReference>
<dbReference type="Pfam" id="PF04616">
    <property type="entry name" value="Glyco_hydro_43"/>
    <property type="match status" value="1"/>
</dbReference>
<evidence type="ECO:0000256" key="5">
    <source>
        <dbReference type="RuleBase" id="RU361187"/>
    </source>
</evidence>
<dbReference type="InterPro" id="IPR008979">
    <property type="entry name" value="Galactose-bd-like_sf"/>
</dbReference>
<evidence type="ECO:0000256" key="4">
    <source>
        <dbReference type="ARBA" id="ARBA00023295"/>
    </source>
</evidence>
<organism evidence="7 8">
    <name type="scientific">Paenibacillus aurantiacus</name>
    <dbReference type="NCBI Taxonomy" id="1936118"/>
    <lineage>
        <taxon>Bacteria</taxon>
        <taxon>Bacillati</taxon>
        <taxon>Bacillota</taxon>
        <taxon>Bacilli</taxon>
        <taxon>Bacillales</taxon>
        <taxon>Paenibacillaceae</taxon>
        <taxon>Paenibacillus</taxon>
    </lineage>
</organism>
<keyword evidence="8" id="KW-1185">Reference proteome</keyword>
<evidence type="ECO:0000256" key="2">
    <source>
        <dbReference type="ARBA" id="ARBA00022729"/>
    </source>
</evidence>
<dbReference type="InterPro" id="IPR006710">
    <property type="entry name" value="Glyco_hydro_43"/>
</dbReference>
<comment type="similarity">
    <text evidence="1 5">Belongs to the glycosyl hydrolase 43 family.</text>
</comment>
<reference evidence="7 8" key="1">
    <citation type="submission" date="2024-09" db="EMBL/GenBank/DDBJ databases">
        <authorList>
            <person name="Sun Q."/>
            <person name="Mori K."/>
        </authorList>
    </citation>
    <scope>NUCLEOTIDE SEQUENCE [LARGE SCALE GENOMIC DNA]</scope>
    <source>
        <strain evidence="7 8">TISTR 2452</strain>
    </source>
</reference>
<dbReference type="EMBL" id="JBHMDO010000039">
    <property type="protein sequence ID" value="MFB9329184.1"/>
    <property type="molecule type" value="Genomic_DNA"/>
</dbReference>
<dbReference type="SUPFAM" id="SSF75005">
    <property type="entry name" value="Arabinanase/levansucrase/invertase"/>
    <property type="match status" value="1"/>
</dbReference>
<dbReference type="Gene3D" id="2.115.10.20">
    <property type="entry name" value="Glycosyl hydrolase domain, family 43"/>
    <property type="match status" value="1"/>
</dbReference>
<evidence type="ECO:0000256" key="3">
    <source>
        <dbReference type="ARBA" id="ARBA00022801"/>
    </source>
</evidence>
<dbReference type="InterPro" id="IPR005084">
    <property type="entry name" value="CBM6"/>
</dbReference>
<evidence type="ECO:0000256" key="1">
    <source>
        <dbReference type="ARBA" id="ARBA00009865"/>
    </source>
</evidence>
<name>A0ABV5KVD5_9BACL</name>
<dbReference type="CDD" id="cd18820">
    <property type="entry name" value="GH43_LbAraf43-like"/>
    <property type="match status" value="1"/>
</dbReference>
<keyword evidence="3 5" id="KW-0378">Hydrolase</keyword>
<dbReference type="RefSeq" id="WP_377499206.1">
    <property type="nucleotide sequence ID" value="NZ_JBHMDO010000039.1"/>
</dbReference>
<feature type="domain" description="CBM6" evidence="6">
    <location>
        <begin position="453"/>
        <end position="574"/>
    </location>
</feature>